<comment type="caution">
    <text evidence="10">The sequence shown here is derived from an EMBL/GenBank/DDBJ whole genome shotgun (WGS) entry which is preliminary data.</text>
</comment>
<dbReference type="GO" id="GO:0005886">
    <property type="term" value="C:plasma membrane"/>
    <property type="evidence" value="ECO:0007669"/>
    <property type="project" value="UniProtKB-SubCell"/>
</dbReference>
<evidence type="ECO:0000256" key="2">
    <source>
        <dbReference type="ARBA" id="ARBA00008335"/>
    </source>
</evidence>
<dbReference type="PROSITE" id="PS50850">
    <property type="entry name" value="MFS"/>
    <property type="match status" value="1"/>
</dbReference>
<proteinExistence type="inferred from homology"/>
<feature type="domain" description="Major facilitator superfamily (MFS) profile" evidence="9">
    <location>
        <begin position="16"/>
        <end position="395"/>
    </location>
</feature>
<keyword evidence="3" id="KW-0813">Transport</keyword>
<evidence type="ECO:0000256" key="3">
    <source>
        <dbReference type="ARBA" id="ARBA00022448"/>
    </source>
</evidence>
<dbReference type="RefSeq" id="WP_196589801.1">
    <property type="nucleotide sequence ID" value="NZ_SMAA01000005.1"/>
</dbReference>
<feature type="transmembrane region" description="Helical" evidence="8">
    <location>
        <begin position="372"/>
        <end position="392"/>
    </location>
</feature>
<evidence type="ECO:0000313" key="11">
    <source>
        <dbReference type="Proteomes" id="UP000295188"/>
    </source>
</evidence>
<dbReference type="PANTHER" id="PTHR43271">
    <property type="entry name" value="BLL2771 PROTEIN"/>
    <property type="match status" value="1"/>
</dbReference>
<dbReference type="InterPro" id="IPR036259">
    <property type="entry name" value="MFS_trans_sf"/>
</dbReference>
<protein>
    <submittedName>
        <fullName evidence="10">YNFM family putative membrane transporter</fullName>
    </submittedName>
</protein>
<reference evidence="10 11" key="1">
    <citation type="submission" date="2019-03" db="EMBL/GenBank/DDBJ databases">
        <title>Genomic Encyclopedia of Type Strains, Phase IV (KMG-IV): sequencing the most valuable type-strain genomes for metagenomic binning, comparative biology and taxonomic classification.</title>
        <authorList>
            <person name="Goeker M."/>
        </authorList>
    </citation>
    <scope>NUCLEOTIDE SEQUENCE [LARGE SCALE GENOMIC DNA]</scope>
    <source>
        <strain evidence="10 11">DSM 20467</strain>
    </source>
</reference>
<dbReference type="AlphaFoldDB" id="A0A4R3KBR9"/>
<dbReference type="SUPFAM" id="SSF103473">
    <property type="entry name" value="MFS general substrate transporter"/>
    <property type="match status" value="1"/>
</dbReference>
<keyword evidence="5 8" id="KW-0812">Transmembrane</keyword>
<comment type="similarity">
    <text evidence="2">Belongs to the major facilitator superfamily.</text>
</comment>
<feature type="transmembrane region" description="Helical" evidence="8">
    <location>
        <begin position="105"/>
        <end position="128"/>
    </location>
</feature>
<dbReference type="Proteomes" id="UP000295188">
    <property type="component" value="Unassembled WGS sequence"/>
</dbReference>
<dbReference type="GO" id="GO:0022857">
    <property type="term" value="F:transmembrane transporter activity"/>
    <property type="evidence" value="ECO:0007669"/>
    <property type="project" value="InterPro"/>
</dbReference>
<evidence type="ECO:0000256" key="8">
    <source>
        <dbReference type="SAM" id="Phobius"/>
    </source>
</evidence>
<dbReference type="InterPro" id="IPR011701">
    <property type="entry name" value="MFS"/>
</dbReference>
<evidence type="ECO:0000256" key="5">
    <source>
        <dbReference type="ARBA" id="ARBA00022692"/>
    </source>
</evidence>
<dbReference type="EMBL" id="SMAA01000005">
    <property type="protein sequence ID" value="TCS80081.1"/>
    <property type="molecule type" value="Genomic_DNA"/>
</dbReference>
<evidence type="ECO:0000256" key="1">
    <source>
        <dbReference type="ARBA" id="ARBA00004651"/>
    </source>
</evidence>
<evidence type="ECO:0000256" key="6">
    <source>
        <dbReference type="ARBA" id="ARBA00022989"/>
    </source>
</evidence>
<dbReference type="Gene3D" id="1.20.1250.20">
    <property type="entry name" value="MFS general substrate transporter like domains"/>
    <property type="match status" value="1"/>
</dbReference>
<evidence type="ECO:0000256" key="4">
    <source>
        <dbReference type="ARBA" id="ARBA00022475"/>
    </source>
</evidence>
<dbReference type="InterPro" id="IPR020846">
    <property type="entry name" value="MFS_dom"/>
</dbReference>
<feature type="transmembrane region" description="Helical" evidence="8">
    <location>
        <begin position="52"/>
        <end position="69"/>
    </location>
</feature>
<sequence>MSSNFIKKSDKEYWSTIIALFFGSFVTFALLYCYQPLIPIFSSEFSISPATASLSISTATASLAVAMLVTPSLSDKFGRKTIMSISLIGSTILTGIIAFTDNFTIILPLRILQGIFLAGYPAIAMTYIQEEFQPAITGIVMGIFVSGNSVGGLLGRIIISTMADFFSWHTAIAALSLLSLLISIWFFKNLPASRNFTKRSLEIHDIMHQFSVNLKVGNLLCIYIIGFLIMGSFVALYNYVEYPLINPPYSLSQTIVGFIFVIYLVGTFSSTLMGRLANNKGAFKMLDVSLCFMLAGVLTTLFMPLWLKVFGIALFTFGFFGSHSIASSLVVKLSPTGKAQSSALYLLFYYIGSSIIGALGGKFLIWHGWVGVVMLLSVVIILALLLSNVLFWKKYLALHKVHA</sequence>
<dbReference type="CDD" id="cd17324">
    <property type="entry name" value="MFS_NepI_like"/>
    <property type="match status" value="1"/>
</dbReference>
<keyword evidence="6 8" id="KW-1133">Transmembrane helix</keyword>
<evidence type="ECO:0000256" key="7">
    <source>
        <dbReference type="ARBA" id="ARBA00023136"/>
    </source>
</evidence>
<keyword evidence="4" id="KW-1003">Cell membrane</keyword>
<feature type="transmembrane region" description="Helical" evidence="8">
    <location>
        <begin position="12"/>
        <end position="32"/>
    </location>
</feature>
<feature type="transmembrane region" description="Helical" evidence="8">
    <location>
        <begin position="135"/>
        <end position="159"/>
    </location>
</feature>
<name>A0A4R3KBR9_9FIRM</name>
<dbReference type="PANTHER" id="PTHR43271:SF1">
    <property type="entry name" value="INNER MEMBRANE TRANSPORT PROTEIN YNFM"/>
    <property type="match status" value="1"/>
</dbReference>
<keyword evidence="7 8" id="KW-0472">Membrane</keyword>
<dbReference type="Pfam" id="PF07690">
    <property type="entry name" value="MFS_1"/>
    <property type="match status" value="1"/>
</dbReference>
<feature type="transmembrane region" description="Helical" evidence="8">
    <location>
        <begin position="343"/>
        <end position="366"/>
    </location>
</feature>
<comment type="subcellular location">
    <subcellularLocation>
        <location evidence="1">Cell membrane</location>
        <topology evidence="1">Multi-pass membrane protein</topology>
    </subcellularLocation>
</comment>
<evidence type="ECO:0000259" key="9">
    <source>
        <dbReference type="PROSITE" id="PS50850"/>
    </source>
</evidence>
<organism evidence="10 11">
    <name type="scientific">Pectinatus cerevisiiphilus</name>
    <dbReference type="NCBI Taxonomy" id="86956"/>
    <lineage>
        <taxon>Bacteria</taxon>
        <taxon>Bacillati</taxon>
        <taxon>Bacillota</taxon>
        <taxon>Negativicutes</taxon>
        <taxon>Selenomonadales</taxon>
        <taxon>Selenomonadaceae</taxon>
        <taxon>Pectinatus</taxon>
    </lineage>
</organism>
<feature type="transmembrane region" description="Helical" evidence="8">
    <location>
        <begin position="216"/>
        <end position="239"/>
    </location>
</feature>
<gene>
    <name evidence="10" type="ORF">EDC37_105153</name>
</gene>
<evidence type="ECO:0000313" key="10">
    <source>
        <dbReference type="EMBL" id="TCS80081.1"/>
    </source>
</evidence>
<feature type="transmembrane region" description="Helical" evidence="8">
    <location>
        <begin position="165"/>
        <end position="187"/>
    </location>
</feature>
<feature type="transmembrane region" description="Helical" evidence="8">
    <location>
        <begin position="285"/>
        <end position="306"/>
    </location>
</feature>
<feature type="transmembrane region" description="Helical" evidence="8">
    <location>
        <begin position="251"/>
        <end position="273"/>
    </location>
</feature>
<accession>A0A4R3KBR9</accession>
<feature type="transmembrane region" description="Helical" evidence="8">
    <location>
        <begin position="312"/>
        <end position="331"/>
    </location>
</feature>
<feature type="transmembrane region" description="Helical" evidence="8">
    <location>
        <begin position="81"/>
        <end position="99"/>
    </location>
</feature>
<keyword evidence="11" id="KW-1185">Reference proteome</keyword>